<reference evidence="2" key="1">
    <citation type="submission" date="2018-05" db="EMBL/GenBank/DDBJ databases">
        <authorList>
            <person name="Lanie J.A."/>
            <person name="Ng W.-L."/>
            <person name="Kazmierczak K.M."/>
            <person name="Andrzejewski T.M."/>
            <person name="Davidsen T.M."/>
            <person name="Wayne K.J."/>
            <person name="Tettelin H."/>
            <person name="Glass J.I."/>
            <person name="Rusch D."/>
            <person name="Podicherti R."/>
            <person name="Tsui H.-C.T."/>
            <person name="Winkler M.E."/>
        </authorList>
    </citation>
    <scope>NUCLEOTIDE SEQUENCE</scope>
</reference>
<proteinExistence type="predicted"/>
<feature type="region of interest" description="Disordered" evidence="1">
    <location>
        <begin position="1"/>
        <end position="29"/>
    </location>
</feature>
<organism evidence="2">
    <name type="scientific">marine metagenome</name>
    <dbReference type="NCBI Taxonomy" id="408172"/>
    <lineage>
        <taxon>unclassified sequences</taxon>
        <taxon>metagenomes</taxon>
        <taxon>ecological metagenomes</taxon>
    </lineage>
</organism>
<dbReference type="AlphaFoldDB" id="A0A383ALH6"/>
<name>A0A383ALH6_9ZZZZ</name>
<protein>
    <submittedName>
        <fullName evidence="2">Uncharacterized protein</fullName>
    </submittedName>
</protein>
<evidence type="ECO:0000256" key="1">
    <source>
        <dbReference type="SAM" id="MobiDB-lite"/>
    </source>
</evidence>
<dbReference type="EMBL" id="UINC01193013">
    <property type="protein sequence ID" value="SVE08420.1"/>
    <property type="molecule type" value="Genomic_DNA"/>
</dbReference>
<gene>
    <name evidence="2" type="ORF">METZ01_LOCUS461274</name>
</gene>
<evidence type="ECO:0000313" key="2">
    <source>
        <dbReference type="EMBL" id="SVE08420.1"/>
    </source>
</evidence>
<feature type="compositionally biased region" description="Polar residues" evidence="1">
    <location>
        <begin position="1"/>
        <end position="23"/>
    </location>
</feature>
<accession>A0A383ALH6</accession>
<sequence>MSSQAMSQNIVQDNDQDSQATQNEKSEALEEELEKLKAIYETEVFEEAALDEENIVNTSEAMVFMSNT</sequence>